<feature type="compositionally biased region" description="Acidic residues" evidence="1">
    <location>
        <begin position="18"/>
        <end position="30"/>
    </location>
</feature>
<feature type="region of interest" description="Disordered" evidence="1">
    <location>
        <begin position="1"/>
        <end position="113"/>
    </location>
</feature>
<evidence type="ECO:0000313" key="3">
    <source>
        <dbReference type="Proteomes" id="UP000812277"/>
    </source>
</evidence>
<comment type="caution">
    <text evidence="2">The sequence shown here is derived from an EMBL/GenBank/DDBJ whole genome shotgun (WGS) entry which is preliminary data.</text>
</comment>
<dbReference type="GO" id="GO:0004067">
    <property type="term" value="F:asparaginase activity"/>
    <property type="evidence" value="ECO:0007669"/>
    <property type="project" value="UniProtKB-EC"/>
</dbReference>
<sequence length="470" mass="50657">MMPDEEPGDGGERLDVELNGDESLSDEEQEGYGSMSGDQNRYGSMNGDQDGYGSMNGDQDGYGSLKEERKEDVGLKGEQGGYESLNEERNENESIGEEQSEDESMKEEQSEDVSMKVFGEAGSMRVEERWNEVDEIGGLPLVVATRGGMAENVHRGHVAVVRADGKLVAAAGNADVWTFMRSTAKPIQAIAAILAGAVEKAGLDDAALALMSASHQGEAEHMAVLERMLVQTGVAEEELIFHETLPSGMKGRHEWQQGGGQPRKLYHVCAGKHIGMLALSKQRGWPLDSYWQPDHPLQREVLRIVSIFAGLPPEAIRLAIDGCGLPVFAMPLWRIALAYARLAAQPEAWADTAVRAAAARIAAAMNSHPALVEGSGRLATTMLGDGNVVAKSGAQGIFVFALRQEQLAVAIKMDDGTESAWPQAACAVLEQLRIGGELAERIRSGFPPSIINDAGQTVGRREPCLRLRLL</sequence>
<dbReference type="Proteomes" id="UP000812277">
    <property type="component" value="Unassembled WGS sequence"/>
</dbReference>
<dbReference type="RefSeq" id="WP_219874007.1">
    <property type="nucleotide sequence ID" value="NZ_JAHZIJ010000016.1"/>
</dbReference>
<dbReference type="PANTHER" id="PTHR42110:SF1">
    <property type="entry name" value="L-ASPARAGINASE, PUTATIVE (AFU_ORTHOLOGUE AFUA_3G11890)-RELATED"/>
    <property type="match status" value="1"/>
</dbReference>
<feature type="compositionally biased region" description="Basic and acidic residues" evidence="1">
    <location>
        <begin position="65"/>
        <end position="75"/>
    </location>
</feature>
<keyword evidence="2" id="KW-0378">Hydrolase</keyword>
<keyword evidence="3" id="KW-1185">Reference proteome</keyword>
<feature type="compositionally biased region" description="Polar residues" evidence="1">
    <location>
        <begin position="36"/>
        <end position="47"/>
    </location>
</feature>
<gene>
    <name evidence="2" type="ORF">K0T92_18725</name>
</gene>
<evidence type="ECO:0000313" key="2">
    <source>
        <dbReference type="EMBL" id="MBW7476757.1"/>
    </source>
</evidence>
<dbReference type="PANTHER" id="PTHR42110">
    <property type="entry name" value="L-ASPARAGINASE, PUTATIVE (AFU_ORTHOLOGUE AFUA_3G11890)-RELATED"/>
    <property type="match status" value="1"/>
</dbReference>
<protein>
    <submittedName>
        <fullName evidence="2">Asparaginase</fullName>
        <ecNumber evidence="2">3.5.1.1</ecNumber>
    </submittedName>
</protein>
<dbReference type="Pfam" id="PF06089">
    <property type="entry name" value="Asparaginase_II"/>
    <property type="match status" value="1"/>
</dbReference>
<proteinExistence type="predicted"/>
<organism evidence="2 3">
    <name type="scientific">Paenibacillus oenotherae</name>
    <dbReference type="NCBI Taxonomy" id="1435645"/>
    <lineage>
        <taxon>Bacteria</taxon>
        <taxon>Bacillati</taxon>
        <taxon>Bacillota</taxon>
        <taxon>Bacilli</taxon>
        <taxon>Bacillales</taxon>
        <taxon>Paenibacillaceae</taxon>
        <taxon>Paenibacillus</taxon>
    </lineage>
</organism>
<accession>A0ABS7DB78</accession>
<reference evidence="2 3" key="1">
    <citation type="submission" date="2021-07" db="EMBL/GenBank/DDBJ databases">
        <title>Paenibacillus radiodurans sp. nov., isolated from the southeastern edge of Tengger Desert.</title>
        <authorList>
            <person name="Zhang G."/>
        </authorList>
    </citation>
    <scope>NUCLEOTIDE SEQUENCE [LARGE SCALE GENOMIC DNA]</scope>
    <source>
        <strain evidence="2 3">DT7-4</strain>
    </source>
</reference>
<dbReference type="EMBL" id="JAHZIJ010000016">
    <property type="protein sequence ID" value="MBW7476757.1"/>
    <property type="molecule type" value="Genomic_DNA"/>
</dbReference>
<dbReference type="EC" id="3.5.1.1" evidence="2"/>
<name>A0ABS7DB78_9BACL</name>
<feature type="compositionally biased region" description="Acidic residues" evidence="1">
    <location>
        <begin position="94"/>
        <end position="111"/>
    </location>
</feature>
<evidence type="ECO:0000256" key="1">
    <source>
        <dbReference type="SAM" id="MobiDB-lite"/>
    </source>
</evidence>
<dbReference type="InterPro" id="IPR010349">
    <property type="entry name" value="Asparaginase_II"/>
</dbReference>